<proteinExistence type="inferred from homology"/>
<dbReference type="Pfam" id="PF00855">
    <property type="entry name" value="PWWP"/>
    <property type="match status" value="1"/>
</dbReference>
<dbReference type="SMART" id="SM00293">
    <property type="entry name" value="PWWP"/>
    <property type="match status" value="1"/>
</dbReference>
<evidence type="ECO:0000256" key="2">
    <source>
        <dbReference type="ARBA" id="ARBA00005309"/>
    </source>
</evidence>
<feature type="compositionally biased region" description="Basic residues" evidence="5">
    <location>
        <begin position="160"/>
        <end position="187"/>
    </location>
</feature>
<feature type="compositionally biased region" description="Acidic residues" evidence="5">
    <location>
        <begin position="192"/>
        <end position="203"/>
    </location>
</feature>
<gene>
    <name evidence="8" type="primary">LOC106181456</name>
</gene>
<feature type="compositionally biased region" description="Acidic residues" evidence="5">
    <location>
        <begin position="100"/>
        <end position="124"/>
    </location>
</feature>
<feature type="compositionally biased region" description="Basic and acidic residues" evidence="5">
    <location>
        <begin position="255"/>
        <end position="271"/>
    </location>
</feature>
<feature type="region of interest" description="Disordered" evidence="5">
    <location>
        <begin position="826"/>
        <end position="868"/>
    </location>
</feature>
<evidence type="ECO:0000259" key="6">
    <source>
        <dbReference type="PROSITE" id="PS50812"/>
    </source>
</evidence>
<comment type="subcellular location">
    <subcellularLocation>
        <location evidence="1">Nucleus</location>
    </subcellularLocation>
</comment>
<feature type="compositionally biased region" description="Basic residues" evidence="5">
    <location>
        <begin position="272"/>
        <end position="297"/>
    </location>
</feature>
<keyword evidence="7" id="KW-1185">Reference proteome</keyword>
<evidence type="ECO:0000256" key="5">
    <source>
        <dbReference type="SAM" id="MobiDB-lite"/>
    </source>
</evidence>
<feature type="compositionally biased region" description="Polar residues" evidence="5">
    <location>
        <begin position="740"/>
        <end position="749"/>
    </location>
</feature>
<dbReference type="SUPFAM" id="SSF140576">
    <property type="entry name" value="HIV integrase-binding domain"/>
    <property type="match status" value="1"/>
</dbReference>
<evidence type="ECO:0000313" key="8">
    <source>
        <dbReference type="RefSeq" id="XP_013421288.1"/>
    </source>
</evidence>
<feature type="compositionally biased region" description="Low complexity" evidence="5">
    <location>
        <begin position="299"/>
        <end position="309"/>
    </location>
</feature>
<feature type="compositionally biased region" description="Pro residues" evidence="5">
    <location>
        <begin position="928"/>
        <end position="946"/>
    </location>
</feature>
<evidence type="ECO:0000256" key="1">
    <source>
        <dbReference type="ARBA" id="ARBA00004123"/>
    </source>
</evidence>
<keyword evidence="4" id="KW-0539">Nucleus</keyword>
<evidence type="ECO:0000313" key="7">
    <source>
        <dbReference type="Proteomes" id="UP000085678"/>
    </source>
</evidence>
<dbReference type="STRING" id="7574.A0A1S3KF76"/>
<feature type="region of interest" description="Disordered" evidence="5">
    <location>
        <begin position="80"/>
        <end position="538"/>
    </location>
</feature>
<dbReference type="InterPro" id="IPR035441">
    <property type="entry name" value="TFIIS/LEDGF_dom_sf"/>
</dbReference>
<dbReference type="KEGG" id="lak:106181456"/>
<dbReference type="GeneID" id="106181456"/>
<feature type="compositionally biased region" description="Basic and acidic residues" evidence="5">
    <location>
        <begin position="477"/>
        <end position="538"/>
    </location>
</feature>
<feature type="compositionally biased region" description="Acidic residues" evidence="5">
    <location>
        <begin position="953"/>
        <end position="962"/>
    </location>
</feature>
<feature type="compositionally biased region" description="Low complexity" evidence="5">
    <location>
        <begin position="703"/>
        <end position="713"/>
    </location>
</feature>
<evidence type="ECO:0000256" key="3">
    <source>
        <dbReference type="ARBA" id="ARBA00023054"/>
    </source>
</evidence>
<accession>A0A1S3KF76</accession>
<dbReference type="GO" id="GO:0005634">
    <property type="term" value="C:nucleus"/>
    <property type="evidence" value="ECO:0007669"/>
    <property type="project" value="UniProtKB-SubCell"/>
</dbReference>
<feature type="compositionally biased region" description="Basic and acidic residues" evidence="5">
    <location>
        <begin position="323"/>
        <end position="368"/>
    </location>
</feature>
<dbReference type="AlphaFoldDB" id="A0A1S3KF76"/>
<dbReference type="Proteomes" id="UP000085678">
    <property type="component" value="Unplaced"/>
</dbReference>
<feature type="region of interest" description="Disordered" evidence="5">
    <location>
        <begin position="907"/>
        <end position="962"/>
    </location>
</feature>
<organism evidence="7 8">
    <name type="scientific">Lingula anatina</name>
    <name type="common">Brachiopod</name>
    <name type="synonym">Lingula unguis</name>
    <dbReference type="NCBI Taxonomy" id="7574"/>
    <lineage>
        <taxon>Eukaryota</taxon>
        <taxon>Metazoa</taxon>
        <taxon>Spiralia</taxon>
        <taxon>Lophotrochozoa</taxon>
        <taxon>Brachiopoda</taxon>
        <taxon>Linguliformea</taxon>
        <taxon>Lingulata</taxon>
        <taxon>Lingulida</taxon>
        <taxon>Linguloidea</taxon>
        <taxon>Lingulidae</taxon>
        <taxon>Lingula</taxon>
    </lineage>
</organism>
<dbReference type="InterPro" id="IPR021567">
    <property type="entry name" value="LEDGF_IBD"/>
</dbReference>
<comment type="similarity">
    <text evidence="2">Belongs to the HDGF family.</text>
</comment>
<dbReference type="PANTHER" id="PTHR12550:SF70">
    <property type="entry name" value="JIL-1 ANCHORING AND STABILIZING PROTEIN, ISOFORM A"/>
    <property type="match status" value="1"/>
</dbReference>
<protein>
    <submittedName>
        <fullName evidence="8">Hepatoma-derived growth factor-related protein 2</fullName>
    </submittedName>
</protein>
<dbReference type="RefSeq" id="XP_013421288.1">
    <property type="nucleotide sequence ID" value="XM_013565834.1"/>
</dbReference>
<feature type="compositionally biased region" description="Basic and acidic residues" evidence="5">
    <location>
        <begin position="653"/>
        <end position="688"/>
    </location>
</feature>
<feature type="compositionally biased region" description="Basic and acidic residues" evidence="5">
    <location>
        <begin position="774"/>
        <end position="785"/>
    </location>
</feature>
<feature type="compositionally biased region" description="Acidic residues" evidence="5">
    <location>
        <begin position="369"/>
        <end position="378"/>
    </location>
</feature>
<feature type="domain" description="PWWP" evidence="6">
    <location>
        <begin position="10"/>
        <end position="66"/>
    </location>
</feature>
<name>A0A1S3KF76_LINAN</name>
<keyword evidence="3" id="KW-0175">Coiled coil</keyword>
<dbReference type="PANTHER" id="PTHR12550">
    <property type="entry name" value="HEPATOMA-DERIVED GROWTH FACTOR-RELATED"/>
    <property type="match status" value="1"/>
</dbReference>
<dbReference type="PROSITE" id="PS50812">
    <property type="entry name" value="PWWP"/>
    <property type="match status" value="1"/>
</dbReference>
<sequence length="971" mass="110671">MPKAPFEFSPGDKIFAKVKGYPHWPARIDRVSTDAKIPKGKFPIFFYGTYETYFLGPKDIFPYEKFKEKYGKENRRPGFNEGLWEIENNPDVVYDGQAETAEEEEEEEEVEKEEEEADETEEEKEEKKAKADESSSEDEPIKAAVKTREVRVELTDIKKMGTKKQINAKRKRKDDKGKPTKKPRRKSKAEVSEEESDDAETDYDEKMSTSSEDSADSDFAPDLKSSTKKSGKKSEVKGRRKSKNAVSSGSDSDSEAEKKKSDSDSEEEEKKTKSKSKKQPSAKKAPNKKPQPSKKKSVSSDISSSSSSDSEGEDKDSTISAWKKKDEERKKAIEIKMKEQEKKRNQEEEERIKKAGEELRKEKQARGEDVDESSDDEMIESKKKKGKKKEDKEDTKKEKKATKADTPKQAKDKTPKVDKKGSKDHKEEKLAKKEKTKSFKVKEKEAQKQKEAEKPKRKSTQRIDSDSEESQPASSTKTEEVKNEKSEDKHKHKNEKDKEGKKTEKEKKERKDPDSPSERKSKAEKKHEKEEEKKERLKREKYEQKKREKINFLKVEKQLIEMEQEIKRTLSVGNADIDKCIAVMEELNNMTIEPVMLQKNPAILKTIKMCRRYKGDSRVQKKSELIYNRFKTMFMVGEGENFSEVFRKAKDKYQKEQKERDAKEKQERENKENFDKDKESPVENKEDQPDLPLTESVSTEVPQQQQEEQQQQENKNDNKMEVTENMQQSIPDTPLHSLSALESKNSQSETIKEFKAQDSESKTVIPGLGGTDETDSKMDTTESPKDTGPTKPLESDSNKITTQNGLELESMDVDLTASILKSVEKESQSSVMESSNFGFSLQPMPGLSLGRPATEKPTEQSRSQLAPLDERLKLFSTEVDAVKFDDEPETPPEHRDLEARIAQIIKNTEDGGDAAATSTAPKYEAPAPVAPQPAPVVPKAVAPPPIKQTVATESEDDPPIDDDELYQMLGI</sequence>
<dbReference type="FunFam" id="2.30.30.140:FF:000017">
    <property type="entry name" value="hepatoma-derived growth factor isoform X1"/>
    <property type="match status" value="1"/>
</dbReference>
<dbReference type="CDD" id="cd05834">
    <property type="entry name" value="PWWP_HRP"/>
    <property type="match status" value="1"/>
</dbReference>
<dbReference type="Pfam" id="PF11467">
    <property type="entry name" value="LEDGF"/>
    <property type="match status" value="1"/>
</dbReference>
<dbReference type="Gene3D" id="2.30.30.140">
    <property type="match status" value="1"/>
</dbReference>
<dbReference type="Gene3D" id="1.20.930.10">
    <property type="entry name" value="Conserved domain common to transcription factors TFIIS, elongin A, CRSP70"/>
    <property type="match status" value="1"/>
</dbReference>
<feature type="compositionally biased region" description="Basic and acidic residues" evidence="5">
    <location>
        <begin position="146"/>
        <end position="159"/>
    </location>
</feature>
<dbReference type="OrthoDB" id="62853at2759"/>
<feature type="compositionally biased region" description="Basic and acidic residues" evidence="5">
    <location>
        <begin position="750"/>
        <end position="761"/>
    </location>
</feature>
<feature type="region of interest" description="Disordered" evidence="5">
    <location>
        <begin position="653"/>
        <end position="811"/>
    </location>
</feature>
<evidence type="ECO:0000256" key="4">
    <source>
        <dbReference type="ARBA" id="ARBA00023242"/>
    </source>
</evidence>
<feature type="compositionally biased region" description="Basic and acidic residues" evidence="5">
    <location>
        <begin position="388"/>
        <end position="454"/>
    </location>
</feature>
<dbReference type="InterPro" id="IPR000313">
    <property type="entry name" value="PWWP_dom"/>
</dbReference>
<dbReference type="InParanoid" id="A0A1S3KF76"/>
<reference evidence="8" key="1">
    <citation type="submission" date="2025-08" db="UniProtKB">
        <authorList>
            <consortium name="RefSeq"/>
        </authorList>
    </citation>
    <scope>IDENTIFICATION</scope>
    <source>
        <tissue evidence="8">Gonads</tissue>
    </source>
</reference>
<dbReference type="SUPFAM" id="SSF63748">
    <property type="entry name" value="Tudor/PWWP/MBT"/>
    <property type="match status" value="1"/>
</dbReference>
<dbReference type="InterPro" id="IPR036218">
    <property type="entry name" value="HIVI-bd_sf"/>
</dbReference>
<feature type="compositionally biased region" description="Polar residues" evidence="5">
    <location>
        <begin position="828"/>
        <end position="839"/>
    </location>
</feature>